<evidence type="ECO:0000313" key="2">
    <source>
        <dbReference type="Proteomes" id="UP001165367"/>
    </source>
</evidence>
<reference evidence="1" key="1">
    <citation type="submission" date="2022-01" db="EMBL/GenBank/DDBJ databases">
        <authorList>
            <person name="Jo J.-H."/>
            <person name="Im W.-T."/>
        </authorList>
    </citation>
    <scope>NUCLEOTIDE SEQUENCE</scope>
    <source>
        <strain evidence="1">NA20</strain>
    </source>
</reference>
<dbReference type="RefSeq" id="WP_237868034.1">
    <property type="nucleotide sequence ID" value="NZ_JAKLTR010000001.1"/>
</dbReference>
<comment type="caution">
    <text evidence="1">The sequence shown here is derived from an EMBL/GenBank/DDBJ whole genome shotgun (WGS) entry which is preliminary data.</text>
</comment>
<dbReference type="Proteomes" id="UP001165367">
    <property type="component" value="Unassembled WGS sequence"/>
</dbReference>
<sequence>MTLMILVPIFVDELTGEGLYAVRFPEEELDEFERLFDRWADTQKVLQYCVANAAYLKAGHFNGQSIDQTVTRVRDEAAELEYLLEDFSEKGFRGGDNLQMLFRPLHNRQYELPEHQETKAKVQDQKIFPKPILRLYGIRLGKNTIVITGGAIKLTRTMDEHPDTARELEKLAEVKAFLKKNGLGNDGDLNDYYYEKF</sequence>
<accession>A0ABS9KKF6</accession>
<keyword evidence="2" id="KW-1185">Reference proteome</keyword>
<dbReference type="EMBL" id="JAKLTR010000001">
    <property type="protein sequence ID" value="MCG2612805.1"/>
    <property type="molecule type" value="Genomic_DNA"/>
</dbReference>
<proteinExistence type="predicted"/>
<organism evidence="1 2">
    <name type="scientific">Terrimonas ginsenosidimutans</name>
    <dbReference type="NCBI Taxonomy" id="2908004"/>
    <lineage>
        <taxon>Bacteria</taxon>
        <taxon>Pseudomonadati</taxon>
        <taxon>Bacteroidota</taxon>
        <taxon>Chitinophagia</taxon>
        <taxon>Chitinophagales</taxon>
        <taxon>Chitinophagaceae</taxon>
        <taxon>Terrimonas</taxon>
    </lineage>
</organism>
<protein>
    <submittedName>
        <fullName evidence="1">Uncharacterized protein</fullName>
    </submittedName>
</protein>
<evidence type="ECO:0000313" key="1">
    <source>
        <dbReference type="EMBL" id="MCG2612805.1"/>
    </source>
</evidence>
<name>A0ABS9KKF6_9BACT</name>
<gene>
    <name evidence="1" type="ORF">LZZ85_00880</name>
</gene>